<gene>
    <name evidence="11" type="ORF">CLV89_10370</name>
</gene>
<dbReference type="GO" id="GO:0046654">
    <property type="term" value="P:tetrahydrofolate biosynthetic process"/>
    <property type="evidence" value="ECO:0007669"/>
    <property type="project" value="UniProtKB-UniPathway"/>
</dbReference>
<evidence type="ECO:0000256" key="7">
    <source>
        <dbReference type="ARBA" id="ARBA00025067"/>
    </source>
</evidence>
<evidence type="ECO:0000256" key="4">
    <source>
        <dbReference type="ARBA" id="ARBA00022563"/>
    </source>
</evidence>
<dbReference type="PROSITE" id="PS51330">
    <property type="entry name" value="DHFR_2"/>
    <property type="match status" value="1"/>
</dbReference>
<keyword evidence="4 8" id="KW-0554">One-carbon metabolism</keyword>
<dbReference type="PIRSF" id="PIRSF000194">
    <property type="entry name" value="DHFR"/>
    <property type="match status" value="1"/>
</dbReference>
<dbReference type="PRINTS" id="PR00070">
    <property type="entry name" value="DHFR"/>
</dbReference>
<comment type="pathway">
    <text evidence="1 8">Cofactor biosynthesis; tetrahydrofolate biosynthesis; 5,6,7,8-tetrahydrofolate from 7,8-dihydrofolate: step 1/1.</text>
</comment>
<dbReference type="GO" id="GO:0046452">
    <property type="term" value="P:dihydrofolate metabolic process"/>
    <property type="evidence" value="ECO:0007669"/>
    <property type="project" value="TreeGrafter"/>
</dbReference>
<evidence type="ECO:0000313" key="12">
    <source>
        <dbReference type="Proteomes" id="UP000237718"/>
    </source>
</evidence>
<dbReference type="GO" id="GO:0004146">
    <property type="term" value="F:dihydrofolate reductase activity"/>
    <property type="evidence" value="ECO:0007669"/>
    <property type="project" value="UniProtKB-EC"/>
</dbReference>
<reference evidence="11 12" key="1">
    <citation type="submission" date="2018-03" db="EMBL/GenBank/DDBJ databases">
        <title>Genomic Encyclopedia of Archaeal and Bacterial Type Strains, Phase II (KMG-II): from individual species to whole genera.</title>
        <authorList>
            <person name="Goeker M."/>
        </authorList>
    </citation>
    <scope>NUCLEOTIDE SEQUENCE [LARGE SCALE GENOMIC DNA]</scope>
    <source>
        <strain evidence="11 12">DSM 25328</strain>
    </source>
</reference>
<dbReference type="OrthoDB" id="9804315at2"/>
<dbReference type="PANTHER" id="PTHR48069:SF3">
    <property type="entry name" value="DIHYDROFOLATE REDUCTASE"/>
    <property type="match status" value="1"/>
</dbReference>
<dbReference type="PROSITE" id="PS00075">
    <property type="entry name" value="DHFR_1"/>
    <property type="match status" value="1"/>
</dbReference>
<accession>A0A2T1AJI0</accession>
<dbReference type="Proteomes" id="UP000237718">
    <property type="component" value="Unassembled WGS sequence"/>
</dbReference>
<evidence type="ECO:0000256" key="3">
    <source>
        <dbReference type="ARBA" id="ARBA00012856"/>
    </source>
</evidence>
<keyword evidence="6 8" id="KW-0560">Oxidoreductase</keyword>
<evidence type="ECO:0000256" key="2">
    <source>
        <dbReference type="ARBA" id="ARBA00009539"/>
    </source>
</evidence>
<dbReference type="Gene3D" id="3.40.430.10">
    <property type="entry name" value="Dihydrofolate Reductase, subunit A"/>
    <property type="match status" value="1"/>
</dbReference>
<evidence type="ECO:0000313" key="11">
    <source>
        <dbReference type="EMBL" id="PRZ48759.1"/>
    </source>
</evidence>
<dbReference type="AlphaFoldDB" id="A0A2T1AJI0"/>
<evidence type="ECO:0000256" key="8">
    <source>
        <dbReference type="PIRNR" id="PIRNR000194"/>
    </source>
</evidence>
<dbReference type="InterPro" id="IPR024072">
    <property type="entry name" value="DHFR-like_dom_sf"/>
</dbReference>
<feature type="domain" description="DHFR" evidence="10">
    <location>
        <begin position="1"/>
        <end position="160"/>
    </location>
</feature>
<evidence type="ECO:0000256" key="1">
    <source>
        <dbReference type="ARBA" id="ARBA00004903"/>
    </source>
</evidence>
<evidence type="ECO:0000256" key="9">
    <source>
        <dbReference type="RuleBase" id="RU004474"/>
    </source>
</evidence>
<dbReference type="PANTHER" id="PTHR48069">
    <property type="entry name" value="DIHYDROFOLATE REDUCTASE"/>
    <property type="match status" value="1"/>
</dbReference>
<dbReference type="Pfam" id="PF00186">
    <property type="entry name" value="DHFR_1"/>
    <property type="match status" value="1"/>
</dbReference>
<protein>
    <recommendedName>
        <fullName evidence="3 8">Dihydrofolate reductase</fullName>
        <ecNumber evidence="3 8">1.5.1.3</ecNumber>
    </recommendedName>
</protein>
<evidence type="ECO:0000256" key="6">
    <source>
        <dbReference type="ARBA" id="ARBA00023002"/>
    </source>
</evidence>
<comment type="caution">
    <text evidence="11">The sequence shown here is derived from an EMBL/GenBank/DDBJ whole genome shotgun (WGS) entry which is preliminary data.</text>
</comment>
<dbReference type="GO" id="GO:0006730">
    <property type="term" value="P:one-carbon metabolic process"/>
    <property type="evidence" value="ECO:0007669"/>
    <property type="project" value="UniProtKB-KW"/>
</dbReference>
<name>A0A2T1AJI0_TRISK</name>
<dbReference type="SUPFAM" id="SSF53597">
    <property type="entry name" value="Dihydrofolate reductase-like"/>
    <property type="match status" value="1"/>
</dbReference>
<comment type="similarity">
    <text evidence="2 8 9">Belongs to the dihydrofolate reductase family.</text>
</comment>
<comment type="function">
    <text evidence="7 8">Key enzyme in folate metabolism. Catalyzes an essential reaction for de novo glycine and purine synthesis, and for DNA precursor synthesis.</text>
</comment>
<dbReference type="GO" id="GO:0050661">
    <property type="term" value="F:NADP binding"/>
    <property type="evidence" value="ECO:0007669"/>
    <property type="project" value="InterPro"/>
</dbReference>
<proteinExistence type="inferred from homology"/>
<dbReference type="InterPro" id="IPR012259">
    <property type="entry name" value="DHFR"/>
</dbReference>
<dbReference type="InterPro" id="IPR017925">
    <property type="entry name" value="DHFR_CS"/>
</dbReference>
<evidence type="ECO:0000256" key="5">
    <source>
        <dbReference type="ARBA" id="ARBA00022857"/>
    </source>
</evidence>
<comment type="catalytic activity">
    <reaction evidence="8">
        <text>(6S)-5,6,7,8-tetrahydrofolate + NADP(+) = 7,8-dihydrofolate + NADPH + H(+)</text>
        <dbReference type="Rhea" id="RHEA:15009"/>
        <dbReference type="ChEBI" id="CHEBI:15378"/>
        <dbReference type="ChEBI" id="CHEBI:57451"/>
        <dbReference type="ChEBI" id="CHEBI:57453"/>
        <dbReference type="ChEBI" id="CHEBI:57783"/>
        <dbReference type="ChEBI" id="CHEBI:58349"/>
        <dbReference type="EC" id="1.5.1.3"/>
    </reaction>
</comment>
<dbReference type="EC" id="1.5.1.3" evidence="3 8"/>
<dbReference type="CDD" id="cd00209">
    <property type="entry name" value="DHFR"/>
    <property type="match status" value="1"/>
</dbReference>
<dbReference type="UniPathway" id="UPA00077">
    <property type="reaction ID" value="UER00158"/>
</dbReference>
<evidence type="ECO:0000259" key="10">
    <source>
        <dbReference type="PROSITE" id="PS51330"/>
    </source>
</evidence>
<organism evidence="11 12">
    <name type="scientific">Tritonibacter scottomollicae</name>
    <name type="common">Epibacterium scottomollicae</name>
    <dbReference type="NCBI Taxonomy" id="483013"/>
    <lineage>
        <taxon>Bacteria</taxon>
        <taxon>Pseudomonadati</taxon>
        <taxon>Pseudomonadota</taxon>
        <taxon>Alphaproteobacteria</taxon>
        <taxon>Rhodobacterales</taxon>
        <taxon>Paracoccaceae</taxon>
        <taxon>Tritonibacter</taxon>
    </lineage>
</organism>
<keyword evidence="5 8" id="KW-0521">NADP</keyword>
<dbReference type="RefSeq" id="WP_106162801.1">
    <property type="nucleotide sequence ID" value="NZ_PVUF01000003.1"/>
</dbReference>
<dbReference type="InterPro" id="IPR001796">
    <property type="entry name" value="DHFR_dom"/>
</dbReference>
<dbReference type="EMBL" id="PVUF01000003">
    <property type="protein sequence ID" value="PRZ48759.1"/>
    <property type="molecule type" value="Genomic_DNA"/>
</dbReference>
<sequence>MITLIVARARNGAIGKDNDIPWHAPEDLKAFQRETSGGAIVMGRNTWDSLPFKPLKNRLNIVVSSNPDAAETVVSSIAEAVALARSEGYARIYGIGGAGIYKGMLEMADRLMITEVDLDIAEADAYFPTFDETAWRVAAKIPLRDDAPACVLTEYLRNPV</sequence>
<dbReference type="GO" id="GO:0046655">
    <property type="term" value="P:folic acid metabolic process"/>
    <property type="evidence" value="ECO:0007669"/>
    <property type="project" value="TreeGrafter"/>
</dbReference>